<evidence type="ECO:0000313" key="3">
    <source>
        <dbReference type="EMBL" id="MBA1837237.1"/>
    </source>
</evidence>
<comment type="caution">
    <text evidence="3">The sequence shown here is derived from an EMBL/GenBank/DDBJ whole genome shotgun (WGS) entry which is preliminary data.</text>
</comment>
<evidence type="ECO:0000313" key="4">
    <source>
        <dbReference type="Proteomes" id="UP000577408"/>
    </source>
</evidence>
<dbReference type="PROSITE" id="PS51257">
    <property type="entry name" value="PROKAR_LIPOPROTEIN"/>
    <property type="match status" value="1"/>
</dbReference>
<accession>A0A7H0K917</accession>
<dbReference type="RefSeq" id="WP_181191933.1">
    <property type="nucleotide sequence ID" value="NZ_JABFED010000002.1"/>
</dbReference>
<proteinExistence type="predicted"/>
<evidence type="ECO:0008006" key="6">
    <source>
        <dbReference type="Google" id="ProtNLM"/>
    </source>
</evidence>
<evidence type="ECO:0000313" key="2">
    <source>
        <dbReference type="EMBL" id="MBA1834693.1"/>
    </source>
</evidence>
<accession>A0A838CJ35</accession>
<keyword evidence="1" id="KW-0732">Signal</keyword>
<protein>
    <recommendedName>
        <fullName evidence="6">Secreted protein</fullName>
    </recommendedName>
</protein>
<evidence type="ECO:0000256" key="1">
    <source>
        <dbReference type="SAM" id="SignalP"/>
    </source>
</evidence>
<dbReference type="AlphaFoldDB" id="A0A7H0K917"/>
<feature type="signal peptide" evidence="1">
    <location>
        <begin position="1"/>
        <end position="22"/>
    </location>
</feature>
<evidence type="ECO:0000313" key="5">
    <source>
        <dbReference type="Proteomes" id="UP000581408"/>
    </source>
</evidence>
<gene>
    <name evidence="3" type="ORF">HMA55_04855</name>
    <name evidence="2" type="ORF">HMC16_02935</name>
</gene>
<dbReference type="EMBL" id="JABFEE010000002">
    <property type="protein sequence ID" value="MBA1834693.1"/>
    <property type="molecule type" value="Genomic_DNA"/>
</dbReference>
<dbReference type="Proteomes" id="UP000581408">
    <property type="component" value="Unassembled WGS sequence"/>
</dbReference>
<sequence length="167" mass="17384">MRFRACVVAVALAVACFWAVGAATPPAPRVLQGDTLGPQPGESEPAYVERAAATLDHDEASFALVSFARPLDADEAAAVVQPAPRVSEVLVTGRAPIVVPEPSIGRLRIDVLRSATTDPLTGAVVHAGRAELLQIEADYRVLAVEMLPADAVWGAFALTPPVTGGRV</sequence>
<name>A0A7H0K917_9CORY</name>
<dbReference type="Proteomes" id="UP000577408">
    <property type="component" value="Unassembled WGS sequence"/>
</dbReference>
<organism evidence="3 4">
    <name type="scientific">Corynebacterium wankanglinii</name>
    <dbReference type="NCBI Taxonomy" id="2735136"/>
    <lineage>
        <taxon>Bacteria</taxon>
        <taxon>Bacillati</taxon>
        <taxon>Actinomycetota</taxon>
        <taxon>Actinomycetes</taxon>
        <taxon>Mycobacteriales</taxon>
        <taxon>Corynebacteriaceae</taxon>
        <taxon>Corynebacterium</taxon>
    </lineage>
</organism>
<keyword evidence="4" id="KW-1185">Reference proteome</keyword>
<dbReference type="EMBL" id="JABFED010000002">
    <property type="protein sequence ID" value="MBA1837237.1"/>
    <property type="molecule type" value="Genomic_DNA"/>
</dbReference>
<feature type="chain" id="PRO_5044657585" description="Secreted protein" evidence="1">
    <location>
        <begin position="23"/>
        <end position="167"/>
    </location>
</feature>
<reference evidence="4 5" key="1">
    <citation type="submission" date="2020-05" db="EMBL/GenBank/DDBJ databases">
        <title>Descriptions of Corynebacterium xxxx sp. nov., Corynebacterium yyyy sp. nov. and Corynebacterium zzzz sp. nov.</title>
        <authorList>
            <person name="Zhang G."/>
        </authorList>
    </citation>
    <scope>NUCLEOTIDE SEQUENCE [LARGE SCALE GENOMIC DNA]</scope>
    <source>
        <strain evidence="4">zg-913</strain>
        <strain evidence="3">Zg-913</strain>
        <strain evidence="2">Zg-915</strain>
        <strain evidence="5">zg-915</strain>
    </source>
</reference>